<protein>
    <submittedName>
        <fullName evidence="3">Uncharacterized protein</fullName>
    </submittedName>
</protein>
<proteinExistence type="predicted"/>
<keyword evidence="4" id="KW-1185">Reference proteome</keyword>
<name>A0A316UK85_9BASI</name>
<evidence type="ECO:0000256" key="1">
    <source>
        <dbReference type="SAM" id="MobiDB-lite"/>
    </source>
</evidence>
<feature type="non-terminal residue" evidence="3">
    <location>
        <position position="418"/>
    </location>
</feature>
<sequence length="418" mass="43558">MLAPLRLSIFALAAALVKGVLADPPQNQTIEPGNQPSIADNITRPPPLPIHIPISIGHLPVVNGLGPQIIPSKNCSAAVSILTSIQELDKCLGLTNDKYSALQATVGKPGESVAWQFGDYLGQTFCPAPSCAPDVLNDGILKLGANCSDAGSHSTDEDDDDADKNGKDQDNDDDDKGKAAAPSSAPEPSEATFLTLLISSYQLQRNISCLVNLLAGPPPEHPTASLGGNALCFIKLLKAIEAHTDVVFDSETLVRMKMVDHALMREISEKVTKNGTGAVKEVFSTECHKASVNYLFGGKLKDATAAGPNATLDANEDPYDLPATSAQLTGKAAPFARRFLVQNCGEAFVDGEMPKTVEIRTGPGINDHSNGASSAQSQAVNGTKHGNGASMSVAKVEGARWGAAPFIGVVGAFVGGLM</sequence>
<feature type="region of interest" description="Disordered" evidence="1">
    <location>
        <begin position="150"/>
        <end position="187"/>
    </location>
</feature>
<gene>
    <name evidence="3" type="ORF">BDZ90DRAFT_234187</name>
</gene>
<dbReference type="EMBL" id="KZ819676">
    <property type="protein sequence ID" value="PWN25344.1"/>
    <property type="molecule type" value="Genomic_DNA"/>
</dbReference>
<evidence type="ECO:0000313" key="3">
    <source>
        <dbReference type="EMBL" id="PWN25344.1"/>
    </source>
</evidence>
<dbReference type="RefSeq" id="XP_025359956.1">
    <property type="nucleotide sequence ID" value="XM_025506924.1"/>
</dbReference>
<dbReference type="AlphaFoldDB" id="A0A316UK85"/>
<dbReference type="GeneID" id="37028747"/>
<feature type="chain" id="PRO_5016240470" evidence="2">
    <location>
        <begin position="23"/>
        <end position="418"/>
    </location>
</feature>
<dbReference type="Proteomes" id="UP000245884">
    <property type="component" value="Unassembled WGS sequence"/>
</dbReference>
<feature type="region of interest" description="Disordered" evidence="1">
    <location>
        <begin position="362"/>
        <end position="389"/>
    </location>
</feature>
<organism evidence="3 4">
    <name type="scientific">Jaminaea rosea</name>
    <dbReference type="NCBI Taxonomy" id="1569628"/>
    <lineage>
        <taxon>Eukaryota</taxon>
        <taxon>Fungi</taxon>
        <taxon>Dikarya</taxon>
        <taxon>Basidiomycota</taxon>
        <taxon>Ustilaginomycotina</taxon>
        <taxon>Exobasidiomycetes</taxon>
        <taxon>Microstromatales</taxon>
        <taxon>Microstromatales incertae sedis</taxon>
        <taxon>Jaminaea</taxon>
    </lineage>
</organism>
<reference evidence="3 4" key="1">
    <citation type="journal article" date="2018" name="Mol. Biol. Evol.">
        <title>Broad Genomic Sampling Reveals a Smut Pathogenic Ancestry of the Fungal Clade Ustilaginomycotina.</title>
        <authorList>
            <person name="Kijpornyongpan T."/>
            <person name="Mondo S.J."/>
            <person name="Barry K."/>
            <person name="Sandor L."/>
            <person name="Lee J."/>
            <person name="Lipzen A."/>
            <person name="Pangilinan J."/>
            <person name="LaButti K."/>
            <person name="Hainaut M."/>
            <person name="Henrissat B."/>
            <person name="Grigoriev I.V."/>
            <person name="Spatafora J.W."/>
            <person name="Aime M.C."/>
        </authorList>
    </citation>
    <scope>NUCLEOTIDE SEQUENCE [LARGE SCALE GENOMIC DNA]</scope>
    <source>
        <strain evidence="3 4">MCA 5214</strain>
    </source>
</reference>
<keyword evidence="2" id="KW-0732">Signal</keyword>
<evidence type="ECO:0000256" key="2">
    <source>
        <dbReference type="SAM" id="SignalP"/>
    </source>
</evidence>
<evidence type="ECO:0000313" key="4">
    <source>
        <dbReference type="Proteomes" id="UP000245884"/>
    </source>
</evidence>
<feature type="signal peptide" evidence="2">
    <location>
        <begin position="1"/>
        <end position="22"/>
    </location>
</feature>
<feature type="compositionally biased region" description="Polar residues" evidence="1">
    <location>
        <begin position="367"/>
        <end position="381"/>
    </location>
</feature>
<accession>A0A316UK85</accession>